<keyword evidence="4" id="KW-1185">Reference proteome</keyword>
<protein>
    <submittedName>
        <fullName evidence="3">Uncharacterized protein</fullName>
    </submittedName>
</protein>
<name>A0A845BGV3_9PROT</name>
<dbReference type="AlphaFoldDB" id="A0A845BGV3"/>
<feature type="region of interest" description="Disordered" evidence="1">
    <location>
        <begin position="18"/>
        <end position="229"/>
    </location>
</feature>
<proteinExistence type="predicted"/>
<reference evidence="3 4" key="1">
    <citation type="submission" date="2019-03" db="EMBL/GenBank/DDBJ databases">
        <title>Roseomonas sp. a novel Roseomonas species isolated from Sea whip Gorgonian.</title>
        <authorList>
            <person name="Li F."/>
            <person name="Pan X."/>
            <person name="Huang S."/>
            <person name="Li Z."/>
            <person name="Meng B."/>
        </authorList>
    </citation>
    <scope>NUCLEOTIDE SEQUENCE [LARGE SCALE GENOMIC DNA]</scope>
    <source>
        <strain evidence="3 4">M0104</strain>
    </source>
</reference>
<evidence type="ECO:0000256" key="1">
    <source>
        <dbReference type="SAM" id="MobiDB-lite"/>
    </source>
</evidence>
<feature type="compositionally biased region" description="Low complexity" evidence="1">
    <location>
        <begin position="168"/>
        <end position="191"/>
    </location>
</feature>
<evidence type="ECO:0000313" key="3">
    <source>
        <dbReference type="EMBL" id="MXP65356.1"/>
    </source>
</evidence>
<dbReference type="EMBL" id="SNVJ01000020">
    <property type="protein sequence ID" value="MXP65356.1"/>
    <property type="molecule type" value="Genomic_DNA"/>
</dbReference>
<sequence>MSASFLRRIAIRAGVLPSAAPSLAAKGLGGAPAMRTELPEEDEAPEDQRLDQRVAQRLARAPAPPSAEAPPEAEEKAPVQRLPARRLSTDPDAEKERAEDAELGPVIHRAAPEPPQPRDEEPTRRAAEPDPATLRPEDEQVPDALAHEPPPRNLRALRRAVAPPAPAASPSALTALPPAGAGATMPAGSGPFAAPEAGPSTGDPPFAAGPALPPPMENSSLPQAPAAERPSVFIEQVEVMIHEPAAPARAATGTDRHRLIRARYLGRL</sequence>
<feature type="chain" id="PRO_5032942029" evidence="2">
    <location>
        <begin position="25"/>
        <end position="268"/>
    </location>
</feature>
<dbReference type="RefSeq" id="WP_160938765.1">
    <property type="nucleotide sequence ID" value="NZ_SNVJ01000020.1"/>
</dbReference>
<accession>A0A845BGV3</accession>
<feature type="signal peptide" evidence="2">
    <location>
        <begin position="1"/>
        <end position="24"/>
    </location>
</feature>
<feature type="compositionally biased region" description="Basic and acidic residues" evidence="1">
    <location>
        <begin position="87"/>
        <end position="100"/>
    </location>
</feature>
<gene>
    <name evidence="3" type="ORF">E0493_18570</name>
</gene>
<feature type="compositionally biased region" description="Basic and acidic residues" evidence="1">
    <location>
        <begin position="116"/>
        <end position="128"/>
    </location>
</feature>
<organism evidence="3 4">
    <name type="scientific">Teichococcus coralli</name>
    <dbReference type="NCBI Taxonomy" id="2545983"/>
    <lineage>
        <taxon>Bacteria</taxon>
        <taxon>Pseudomonadati</taxon>
        <taxon>Pseudomonadota</taxon>
        <taxon>Alphaproteobacteria</taxon>
        <taxon>Acetobacterales</taxon>
        <taxon>Roseomonadaceae</taxon>
        <taxon>Roseomonas</taxon>
    </lineage>
</organism>
<evidence type="ECO:0000313" key="4">
    <source>
        <dbReference type="Proteomes" id="UP000460715"/>
    </source>
</evidence>
<dbReference type="Proteomes" id="UP000460715">
    <property type="component" value="Unassembled WGS sequence"/>
</dbReference>
<evidence type="ECO:0000256" key="2">
    <source>
        <dbReference type="SAM" id="SignalP"/>
    </source>
</evidence>
<comment type="caution">
    <text evidence="3">The sequence shown here is derived from an EMBL/GenBank/DDBJ whole genome shotgun (WGS) entry which is preliminary data.</text>
</comment>
<keyword evidence="2" id="KW-0732">Signal</keyword>
<dbReference type="OrthoDB" id="10021235at2"/>